<dbReference type="GO" id="GO:0008270">
    <property type="term" value="F:zinc ion binding"/>
    <property type="evidence" value="ECO:0007669"/>
    <property type="project" value="UniProtKB-KW"/>
</dbReference>
<dbReference type="InterPro" id="IPR038841">
    <property type="entry name" value="PF07_0086"/>
</dbReference>
<feature type="compositionally biased region" description="Polar residues" evidence="7">
    <location>
        <begin position="1784"/>
        <end position="1807"/>
    </location>
</feature>
<evidence type="ECO:0000259" key="8">
    <source>
        <dbReference type="PROSITE" id="PS50089"/>
    </source>
</evidence>
<evidence type="ECO:0000256" key="7">
    <source>
        <dbReference type="SAM" id="MobiDB-lite"/>
    </source>
</evidence>
<proteinExistence type="predicted"/>
<dbReference type="SMART" id="SM00184">
    <property type="entry name" value="RING"/>
    <property type="match status" value="1"/>
</dbReference>
<dbReference type="VEuPathDB" id="PlasmoDB:PRG01_0534100"/>
<dbReference type="OrthoDB" id="1933281at2759"/>
<feature type="coiled-coil region" evidence="6">
    <location>
        <begin position="43"/>
        <end position="74"/>
    </location>
</feature>
<evidence type="ECO:0000256" key="5">
    <source>
        <dbReference type="PROSITE-ProRule" id="PRU01215"/>
    </source>
</evidence>
<dbReference type="EMBL" id="LT969568">
    <property type="protein sequence ID" value="SOV76983.1"/>
    <property type="molecule type" value="Genomic_DNA"/>
</dbReference>
<feature type="compositionally biased region" description="Basic residues" evidence="7">
    <location>
        <begin position="1641"/>
        <end position="1651"/>
    </location>
</feature>
<feature type="region of interest" description="Disordered" evidence="7">
    <location>
        <begin position="250"/>
        <end position="313"/>
    </location>
</feature>
<feature type="compositionally biased region" description="Low complexity" evidence="7">
    <location>
        <begin position="260"/>
        <end position="309"/>
    </location>
</feature>
<feature type="compositionally biased region" description="Basic residues" evidence="7">
    <location>
        <begin position="1576"/>
        <end position="1601"/>
    </location>
</feature>
<feature type="compositionally biased region" description="Acidic residues" evidence="7">
    <location>
        <begin position="1418"/>
        <end position="1517"/>
    </location>
</feature>
<feature type="zinc finger region" description="RING-Gid-type" evidence="5">
    <location>
        <begin position="2107"/>
        <end position="2150"/>
    </location>
</feature>
<dbReference type="PROSITE" id="PS00518">
    <property type="entry name" value="ZF_RING_1"/>
    <property type="match status" value="1"/>
</dbReference>
<evidence type="ECO:0000256" key="6">
    <source>
        <dbReference type="SAM" id="Coils"/>
    </source>
</evidence>
<feature type="region of interest" description="Disordered" evidence="7">
    <location>
        <begin position="1910"/>
        <end position="2009"/>
    </location>
</feature>
<dbReference type="PROSITE" id="PS51867">
    <property type="entry name" value="ZF_RING_GID"/>
    <property type="match status" value="1"/>
</dbReference>
<accession>A0A2P9D7M6</accession>
<dbReference type="InterPro" id="IPR017907">
    <property type="entry name" value="Znf_RING_CS"/>
</dbReference>
<gene>
    <name evidence="10" type="ORF">PRG01_0534100</name>
</gene>
<keyword evidence="6" id="KW-0175">Coiled coil</keyword>
<name>A0A2P9D7M6_PLARE</name>
<sequence length="2165" mass="254657">MVDENYLKESDSSKFLDFDQIENEIKEFKTKQNEIFSFYVKNIDELIGKINKAKNLLEEKKKTENEILKDKNNQNNVDINNGEIKSVVTNMDNNESMDKIKRIESTDDNKTINQNNVIIKELIKDVKSLNITEKINNENKTFYNTLLLSYRGIISLIKQETPEIFKDIHIKKAIILRLILMHFLQKGDFFMYYVLNKEILKNKKKKKKKTYMEENQMYDRTPNGEIINEHILHRGDVGVSRNLNNYMVNPDMLNDKKKNNNNNNNNNINNNNNNNNINNNNNNNNINNNNNNNNINNNNINNNNNNNNNYDNNIMDVPHYLDNIPNNKDIVNECESKQINNINSYDYNMNNLKNIEVKNEDAASYINVYNKEDTIKCIIPSNNIYEQNNNKSNSNTFNSVLLNNINPNVGMNDKGLFSRIKKEYLRKIKFSERNEEIIFEHALVEEELFEGYKELHRIMYNLKNYDVSSCIEWYHRCSESTKKKYTKLIYLLHCISYLIYSKEDKEKALHCLRELMLNYKENKSHISRLSTFICIGVDNAFFKNMFSSVHAKVFNYFKRAFNEEGIVVNMKKNKNMIKKDTRQYPNDNMRCNNLVPTKVNIKNEEANKRNVKELNNKKEEDVKQKINSRKRKSSILLYNKDEENTQKKCTSQKDGIELCSDKNCKNKICSNNKYNKEKSNISRCTTDNDKKCSSSICSKKKKNKIKKRKKNNSFSISYKKINEDICRGRTKSHIKKKDLKNKKGKNEHILKRKIKKKFTNIYNRISKKDPIKVKKNKKKGNHSRNKKKKKNYSYVTFHKEYALNIKMDRSNNIPLIHNNIYKEKYSNLCGTKLYTNHFYETKKNNFLRPLSELYVENNINEIIRKNKMNKDILYDSSCSNYNINNFNLILPNVTLNEDNYGYKNNSRGGVYKEGYNNNKKKKNNNNNNNDEKLNNGWYSHIHNCTKDIITEMIHSKKDDFDIIKENTINMDKDIDDISSYNNLCNIKRADESIYLYELNESEFSPYSYNDSNYITYKILNRTSQFYDHEDTKITNYALHKLYKHYNNNVCTNINYPSSILYNNHPYSYNNYLFCIKNLYHNNNNNNNNFCFQNISNFYMENVVNNFQYYMNQNNDNSSYMNHNTFYSLNNSCFIKKANVLKNKLPKCKFLSASPKDEKDVKTIPMSTEQKKDFSLSSHEKKDLLILPQEKKDEEKNTGDNKIAHICGKEECNDMCILKKKKNGKDEEEYYECVNFKDNDVFTNDESTTSSCSYYKSFASCNSYTSSSDGEFSSYSSGEENFKKNMNKVKEQVDIMKEDYLKKNTMNALLNTKNVQANNRAILASKNTRLAKTSIDVSRILLTHALTTRDIYTLQNTLSTNKSNTEFRRICLKWKAKKIKRRSRLKKREKGDEESEDDIKDKGGRNKKGGTRKGKMEVDEGDDDDDDDDDEDDDDEDDDDDDDDDDGEDDDGEDDDDDDDDGEDDDDDGEDDDDDGEDDDDDDDKSDDFYDDDDNDDDKSDDFYDDDDNDDDESDDFYDEHNSYDEEDDYFDEENDYFDEDDDYYDEEDNYYDDDENIHDEQPYNSPNSSSSYDINKKKKHKVASKLKGKRKKKNKKKKKRNICSTNKVNLSDSLECLGLENFIKLTKKNLFIKKSDEKKKSEKGKKKIQKSKKSDNTNEGKNKIDEEKKGKELKENKDNMKSKKKNKIKNMKEVEGSVLNDEKGDMEKTRAEKTQIERSEKSNMTQERNDKKVLANNFQNEVKCEEDIKEQKEIHKVEKVKVEENNDDETKIIENKVNELDVNQEVQNINQNDSNMTEKNVSGNIQENKSEEIQDKKLGNIQDNKRENIQDNKRENIQNNESRTIEKKEKTQKLCDKKDEKKKNKDDFDTLCKKDKKGIHYGSYKKNIKKRRYYSNFLYDEKMQMQMKRNKNEGYYNKGNKNKKENLASKEKVKSEKAGFNKKNDSSNSDDEYKKSKGRKGTDKKPNNDKKKFDKSNDDKKKKKEKEVPKNNKEFVKEKKNENDQDKSLKKENEKKVYVHLESPLDILVCAGLISSKKLIEAQAILKENNKRLQEVKNSSFANNSNEKSLEKEKNKNPNENGSLLSNSLAVEVDLSGCFFFHSSFTCPISRDKSSRDNPPYLLTCGHAICKNCVDKIHAQRSRQFKCPMCPQYLHLLEIIPLYFS</sequence>
<feature type="compositionally biased region" description="Low complexity" evidence="7">
    <location>
        <begin position="1562"/>
        <end position="1572"/>
    </location>
</feature>
<feature type="compositionally biased region" description="Basic residues" evidence="7">
    <location>
        <begin position="773"/>
        <end position="790"/>
    </location>
</feature>
<feature type="region of interest" description="Disordered" evidence="7">
    <location>
        <begin position="1775"/>
        <end position="1868"/>
    </location>
</feature>
<feature type="compositionally biased region" description="Basic and acidic residues" evidence="7">
    <location>
        <begin position="1922"/>
        <end position="2009"/>
    </location>
</feature>
<feature type="domain" description="RING-type" evidence="8">
    <location>
        <begin position="2107"/>
        <end position="2150"/>
    </location>
</feature>
<evidence type="ECO:0000313" key="11">
    <source>
        <dbReference type="Proteomes" id="UP000240500"/>
    </source>
</evidence>
<keyword evidence="1" id="KW-0479">Metal-binding</keyword>
<feature type="region of interest" description="Disordered" evidence="7">
    <location>
        <begin position="768"/>
        <end position="790"/>
    </location>
</feature>
<dbReference type="Pfam" id="PF13445">
    <property type="entry name" value="zf-RING_UBOX"/>
    <property type="match status" value="1"/>
</dbReference>
<dbReference type="SUPFAM" id="SSF57850">
    <property type="entry name" value="RING/U-box"/>
    <property type="match status" value="1"/>
</dbReference>
<feature type="compositionally biased region" description="Basic and acidic residues" evidence="7">
    <location>
        <begin position="1843"/>
        <end position="1868"/>
    </location>
</feature>
<keyword evidence="2 4" id="KW-0863">Zinc-finger</keyword>
<evidence type="ECO:0000259" key="9">
    <source>
        <dbReference type="PROSITE" id="PS51867"/>
    </source>
</evidence>
<feature type="region of interest" description="Disordered" evidence="7">
    <location>
        <begin position="911"/>
        <end position="931"/>
    </location>
</feature>
<dbReference type="InterPro" id="IPR027370">
    <property type="entry name" value="Znf-RING_euk"/>
</dbReference>
<protein>
    <submittedName>
        <fullName evidence="10">Zinc finger, C3HC4 type, putative</fullName>
    </submittedName>
</protein>
<dbReference type="VEuPathDB" id="PlasmoDB:PRCDC_0725400"/>
<dbReference type="PANTHER" id="PTHR34740">
    <property type="entry name" value="FINGER, C3HC4 TYPE, PUTATIVE-RELATED-RELATED"/>
    <property type="match status" value="1"/>
</dbReference>
<feature type="compositionally biased region" description="Basic and acidic residues" evidence="7">
    <location>
        <begin position="1652"/>
        <end position="1681"/>
    </location>
</feature>
<dbReference type="InterPro" id="IPR044063">
    <property type="entry name" value="ZF_RING_GID"/>
</dbReference>
<dbReference type="Proteomes" id="UP000240500">
    <property type="component" value="Chromosome 5"/>
</dbReference>
<dbReference type="PROSITE" id="PS50089">
    <property type="entry name" value="ZF_RING_2"/>
    <property type="match status" value="1"/>
</dbReference>
<feature type="region of interest" description="Disordered" evidence="7">
    <location>
        <begin position="2057"/>
        <end position="2081"/>
    </location>
</feature>
<evidence type="ECO:0000256" key="3">
    <source>
        <dbReference type="ARBA" id="ARBA00022833"/>
    </source>
</evidence>
<feature type="compositionally biased region" description="Acidic residues" evidence="7">
    <location>
        <begin position="1524"/>
        <end position="1557"/>
    </location>
</feature>
<feature type="compositionally biased region" description="Basic and acidic residues" evidence="7">
    <location>
        <begin position="1690"/>
        <end position="1733"/>
    </location>
</feature>
<feature type="domain" description="RING-Gid-type" evidence="9">
    <location>
        <begin position="2107"/>
        <end position="2150"/>
    </location>
</feature>
<feature type="region of interest" description="Disordered" evidence="7">
    <location>
        <begin position="1633"/>
        <end position="1734"/>
    </location>
</feature>
<dbReference type="Gene3D" id="3.30.40.10">
    <property type="entry name" value="Zinc/RING finger domain, C3HC4 (zinc finger)"/>
    <property type="match status" value="1"/>
</dbReference>
<evidence type="ECO:0000313" key="10">
    <source>
        <dbReference type="EMBL" id="SOV76983.1"/>
    </source>
</evidence>
<keyword evidence="3" id="KW-0862">Zinc</keyword>
<evidence type="ECO:0000256" key="4">
    <source>
        <dbReference type="PROSITE-ProRule" id="PRU00175"/>
    </source>
</evidence>
<dbReference type="PANTHER" id="PTHR34740:SF5">
    <property type="entry name" value="POLYMERASE NUCLEOTIDYL TRANSFERASE DOMAIN-CONTAINING PROTEIN"/>
    <property type="match status" value="1"/>
</dbReference>
<dbReference type="GO" id="GO:0061630">
    <property type="term" value="F:ubiquitin protein ligase activity"/>
    <property type="evidence" value="ECO:0007669"/>
    <property type="project" value="InterPro"/>
</dbReference>
<reference evidence="10 11" key="1">
    <citation type="submission" date="2016-09" db="EMBL/GenBank/DDBJ databases">
        <authorList>
            <consortium name="Pathogen Informatics"/>
        </authorList>
    </citation>
    <scope>NUCLEOTIDE SEQUENCE [LARGE SCALE GENOMIC DNA]</scope>
</reference>
<dbReference type="InterPro" id="IPR001841">
    <property type="entry name" value="Znf_RING"/>
</dbReference>
<feature type="region of interest" description="Disordered" evidence="7">
    <location>
        <begin position="1383"/>
        <end position="1604"/>
    </location>
</feature>
<organism evidence="10 11">
    <name type="scientific">Plasmodium reichenowi</name>
    <dbReference type="NCBI Taxonomy" id="5854"/>
    <lineage>
        <taxon>Eukaryota</taxon>
        <taxon>Sar</taxon>
        <taxon>Alveolata</taxon>
        <taxon>Apicomplexa</taxon>
        <taxon>Aconoidasida</taxon>
        <taxon>Haemosporida</taxon>
        <taxon>Plasmodiidae</taxon>
        <taxon>Plasmodium</taxon>
        <taxon>Plasmodium (Laverania)</taxon>
    </lineage>
</organism>
<evidence type="ECO:0000256" key="1">
    <source>
        <dbReference type="ARBA" id="ARBA00022723"/>
    </source>
</evidence>
<dbReference type="InterPro" id="IPR013083">
    <property type="entry name" value="Znf_RING/FYVE/PHD"/>
</dbReference>
<evidence type="ECO:0000256" key="2">
    <source>
        <dbReference type="ARBA" id="ARBA00022771"/>
    </source>
</evidence>
<feature type="compositionally biased region" description="Basic and acidic residues" evidence="7">
    <location>
        <begin position="1808"/>
        <end position="1836"/>
    </location>
</feature>
<feature type="compositionally biased region" description="Basic and acidic residues" evidence="7">
    <location>
        <begin position="2068"/>
        <end position="2077"/>
    </location>
</feature>